<organism evidence="4 5">
    <name type="scientific">Haloferula sargassicola</name>
    <dbReference type="NCBI Taxonomy" id="490096"/>
    <lineage>
        <taxon>Bacteria</taxon>
        <taxon>Pseudomonadati</taxon>
        <taxon>Verrucomicrobiota</taxon>
        <taxon>Verrucomicrobiia</taxon>
        <taxon>Verrucomicrobiales</taxon>
        <taxon>Verrucomicrobiaceae</taxon>
        <taxon>Haloferula</taxon>
    </lineage>
</organism>
<evidence type="ECO:0000256" key="2">
    <source>
        <dbReference type="SAM" id="Coils"/>
    </source>
</evidence>
<gene>
    <name evidence="4" type="ORF">Hsar01_01852</name>
</gene>
<evidence type="ECO:0000313" key="5">
    <source>
        <dbReference type="Proteomes" id="UP001476282"/>
    </source>
</evidence>
<keyword evidence="2" id="KW-0175">Coiled coil</keyword>
<sequence>MSPPPDTPPDPSDPRLELALRASNEGIWDWWTDRQEIYYSRRILEFLECGDRRPPNIFLPPHQSIHPDDQESFAARLRGALSQGGPEILGVDCRVRTGSGEWTWLRIRGTVVRDRRGEARRIAGSMIDISRRKKAEAQIEEERHLLRELIDHVPVQIYFKDVDSRFVLVNGKMAEWNGLGDPSEVVGKHDRDFFAAEHWEDAEADEKAIMQNGEPITGKLEHELREDGTETWVLTSKFPWYGKKGNLRGTFGVSSDVTKLVLVERQTAALARELAERNQAYEEEVHLAREIQQAFARPDVPDISGGGLSLNFASRYLPISGLAGDFFEIVPLGPDRVGLLVCDVMGHGVRSALVVSMLRGLMEKERRNAADPSKFLTGLNRGLSAIFERAGITMFATAYYAVIDLGAGELRCACAGHPCAILVGDKGITNISREKKERGPGLGLMADARFPSVTETIRKGQRLLLFTDGIIEAEDETGQAFMEHRLAEAAMETRDVSLEESLNHIVHTVLSHAEENRFDDDVCLLAAEFVPAPVVAAKV</sequence>
<reference evidence="4 5" key="1">
    <citation type="submission" date="2024-02" db="EMBL/GenBank/DDBJ databases">
        <title>Haloferula sargassicola NBRC 104335.</title>
        <authorList>
            <person name="Ichikawa N."/>
            <person name="Katano-Makiyama Y."/>
            <person name="Hidaka K."/>
        </authorList>
    </citation>
    <scope>NUCLEOTIDE SEQUENCE [LARGE SCALE GENOMIC DNA]</scope>
    <source>
        <strain evidence="4 5">NBRC 104335</strain>
    </source>
</reference>
<dbReference type="EMBL" id="BAABRI010000009">
    <property type="protein sequence ID" value="GAA5482629.1"/>
    <property type="molecule type" value="Genomic_DNA"/>
</dbReference>
<keyword evidence="5" id="KW-1185">Reference proteome</keyword>
<dbReference type="PANTHER" id="PTHR43156">
    <property type="entry name" value="STAGE II SPORULATION PROTEIN E-RELATED"/>
    <property type="match status" value="1"/>
</dbReference>
<feature type="domain" description="PAC" evidence="3">
    <location>
        <begin position="214"/>
        <end position="269"/>
    </location>
</feature>
<dbReference type="InterPro" id="IPR000700">
    <property type="entry name" value="PAS-assoc_C"/>
</dbReference>
<proteinExistence type="predicted"/>
<keyword evidence="1" id="KW-0378">Hydrolase</keyword>
<accession>A0ABP9UTF2</accession>
<dbReference type="InterPro" id="IPR001932">
    <property type="entry name" value="PPM-type_phosphatase-like_dom"/>
</dbReference>
<dbReference type="SUPFAM" id="SSF81606">
    <property type="entry name" value="PP2C-like"/>
    <property type="match status" value="1"/>
</dbReference>
<dbReference type="PANTHER" id="PTHR43156:SF2">
    <property type="entry name" value="STAGE II SPORULATION PROTEIN E"/>
    <property type="match status" value="1"/>
</dbReference>
<dbReference type="InterPro" id="IPR013655">
    <property type="entry name" value="PAS_fold_3"/>
</dbReference>
<dbReference type="RefSeq" id="WP_353566765.1">
    <property type="nucleotide sequence ID" value="NZ_BAABRI010000009.1"/>
</dbReference>
<dbReference type="Pfam" id="PF08448">
    <property type="entry name" value="PAS_4"/>
    <property type="match status" value="1"/>
</dbReference>
<dbReference type="InterPro" id="IPR013656">
    <property type="entry name" value="PAS_4"/>
</dbReference>
<dbReference type="SMART" id="SM00091">
    <property type="entry name" value="PAS"/>
    <property type="match status" value="2"/>
</dbReference>
<dbReference type="Pfam" id="PF07228">
    <property type="entry name" value="SpoIIE"/>
    <property type="match status" value="1"/>
</dbReference>
<dbReference type="CDD" id="cd00130">
    <property type="entry name" value="PAS"/>
    <property type="match status" value="2"/>
</dbReference>
<dbReference type="SMART" id="SM00086">
    <property type="entry name" value="PAC"/>
    <property type="match status" value="2"/>
</dbReference>
<dbReference type="SUPFAM" id="SSF55785">
    <property type="entry name" value="PYP-like sensor domain (PAS domain)"/>
    <property type="match status" value="2"/>
</dbReference>
<protein>
    <recommendedName>
        <fullName evidence="3">PAC domain-containing protein</fullName>
    </recommendedName>
</protein>
<evidence type="ECO:0000313" key="4">
    <source>
        <dbReference type="EMBL" id="GAA5482629.1"/>
    </source>
</evidence>
<dbReference type="InterPro" id="IPR035965">
    <property type="entry name" value="PAS-like_dom_sf"/>
</dbReference>
<dbReference type="Proteomes" id="UP001476282">
    <property type="component" value="Unassembled WGS sequence"/>
</dbReference>
<dbReference type="InterPro" id="IPR036457">
    <property type="entry name" value="PPM-type-like_dom_sf"/>
</dbReference>
<dbReference type="InterPro" id="IPR052016">
    <property type="entry name" value="Bact_Sigma-Reg"/>
</dbReference>
<feature type="coiled-coil region" evidence="2">
    <location>
        <begin position="264"/>
        <end position="291"/>
    </location>
</feature>
<comment type="caution">
    <text evidence="4">The sequence shown here is derived from an EMBL/GenBank/DDBJ whole genome shotgun (WGS) entry which is preliminary data.</text>
</comment>
<dbReference type="Gene3D" id="3.60.40.10">
    <property type="entry name" value="PPM-type phosphatase domain"/>
    <property type="match status" value="1"/>
</dbReference>
<dbReference type="InterPro" id="IPR001610">
    <property type="entry name" value="PAC"/>
</dbReference>
<evidence type="ECO:0000256" key="1">
    <source>
        <dbReference type="ARBA" id="ARBA00022801"/>
    </source>
</evidence>
<dbReference type="Pfam" id="PF08447">
    <property type="entry name" value="PAS_3"/>
    <property type="match status" value="1"/>
</dbReference>
<dbReference type="PROSITE" id="PS50113">
    <property type="entry name" value="PAC"/>
    <property type="match status" value="2"/>
</dbReference>
<feature type="domain" description="PAC" evidence="3">
    <location>
        <begin position="89"/>
        <end position="141"/>
    </location>
</feature>
<dbReference type="NCBIfam" id="TIGR00229">
    <property type="entry name" value="sensory_box"/>
    <property type="match status" value="2"/>
</dbReference>
<dbReference type="Gene3D" id="3.30.450.20">
    <property type="entry name" value="PAS domain"/>
    <property type="match status" value="2"/>
</dbReference>
<name>A0ABP9UTF2_9BACT</name>
<dbReference type="SMART" id="SM00331">
    <property type="entry name" value="PP2C_SIG"/>
    <property type="match status" value="1"/>
</dbReference>
<dbReference type="InterPro" id="IPR000014">
    <property type="entry name" value="PAS"/>
</dbReference>
<evidence type="ECO:0000259" key="3">
    <source>
        <dbReference type="PROSITE" id="PS50113"/>
    </source>
</evidence>